<evidence type="ECO:0000256" key="2">
    <source>
        <dbReference type="SAM" id="Phobius"/>
    </source>
</evidence>
<keyword evidence="2" id="KW-1133">Transmembrane helix</keyword>
<dbReference type="RefSeq" id="WP_141715126.1">
    <property type="nucleotide sequence ID" value="NZ_FMHV01000002.1"/>
</dbReference>
<dbReference type="InterPro" id="IPR017853">
    <property type="entry name" value="GH"/>
</dbReference>
<feature type="domain" description="Glycoside hydrolase family 2 catalytic" evidence="4">
    <location>
        <begin position="26"/>
        <end position="304"/>
    </location>
</feature>
<dbReference type="STRING" id="568872.GA0070624_4427"/>
<dbReference type="InterPro" id="IPR029044">
    <property type="entry name" value="Nucleotide-diphossugar_trans"/>
</dbReference>
<protein>
    <submittedName>
        <fullName evidence="5">Glycosyltransferase, catalytic subunit of cellulose synthase and poly-beta-1,6-N-acetylglucosamine synthase</fullName>
    </submittedName>
</protein>
<dbReference type="GO" id="GO:0016740">
    <property type="term" value="F:transferase activity"/>
    <property type="evidence" value="ECO:0007669"/>
    <property type="project" value="UniProtKB-KW"/>
</dbReference>
<dbReference type="Gene3D" id="3.90.550.10">
    <property type="entry name" value="Spore Coat Polysaccharide Biosynthesis Protein SpsA, Chain A"/>
    <property type="match status" value="1"/>
</dbReference>
<sequence length="903" mass="98600">MTALVDHGKGGGTILRAPRQRPAARGKFLYVGDQKFYVRGVTYGTFRPDASGDEYPPPETARRDLALMAANGINAVRTYTLPPRWFLDAAAEHELLVLPGLGAERFVGHLNDGRRAQARAEAEMLERLRRCAGHPALLGYSVANEIPGSIVRWLGHRRVERYLERLCDGVRDLDPGVLVTYVNYPTTEYLELPFLDLVCFNVFLEQQDRLAAYLARLQNLAGDRPLLMTELGLDSLRNGEEGQAQSVAWQLRTAFTGGCAGTFVYAWTDEWHRGGEDVHDWAFGLTDRDRLPKPALAAAREAYAQVPFPPDRKRPRISVVVCAYNAEPTIRECLEGALQLDYPDYEVILVDDGSTDATADIARNYPVRLISTENRGLSNARNTGLEAADGEIVAYLDSDAYPDPHWLQYLADMFRTSDVVGVGGPNLPPPGDGAIAECVARSPGGPAHVLLSDTVAEHIPGCNMAFRAAALREIGGFDPRFRAAGDDVDVCWRLQDRGGTLGFSAAALVWHHRRNSVRMYWRQQRGYGRAEALLEGKWPEKYNAGGHFRWAGRIYDRGLTRHLVRPSRIYHGTWGSAPFQRLYEQSPGTLLSLPLTPEWLLLSGALLGLAPLGALWSPLRIGLPLAGLAALAFLLVVLQASVSAARASFPDAPRGRLALIGRRLLTVGMHVMQPVARLEGRLSGGLTLWRGYRTRGFRAPVSRSGWAWSGRWIEAEERLRAVEARLVRSGNVVRRGGDFDRWDMELRGRPLGSARILLCVEGLGGGAQLVRYRCSPVIRRMALVPILASGVLAVVAGIGGAYLMALIAATVGALVAAFSLVDSGAALGVVLTAVSAGIDLRHGPSGCQPAISQGRWLRMFRPAPRRDNAGASTDGGLPAQSGDRPPNQDELTVPVKTSEDSQQ</sequence>
<dbReference type="PANTHER" id="PTHR43685">
    <property type="entry name" value="GLYCOSYLTRANSFERASE"/>
    <property type="match status" value="1"/>
</dbReference>
<dbReference type="AlphaFoldDB" id="A0A1C6SRJ4"/>
<evidence type="ECO:0000313" key="6">
    <source>
        <dbReference type="Proteomes" id="UP000199413"/>
    </source>
</evidence>
<dbReference type="GO" id="GO:0004553">
    <property type="term" value="F:hydrolase activity, hydrolyzing O-glycosyl compounds"/>
    <property type="evidence" value="ECO:0007669"/>
    <property type="project" value="InterPro"/>
</dbReference>
<dbReference type="InterPro" id="IPR001173">
    <property type="entry name" value="Glyco_trans_2-like"/>
</dbReference>
<reference evidence="6" key="1">
    <citation type="submission" date="2016-06" db="EMBL/GenBank/DDBJ databases">
        <authorList>
            <person name="Varghese N."/>
            <person name="Submissions Spin"/>
        </authorList>
    </citation>
    <scope>NUCLEOTIDE SEQUENCE [LARGE SCALE GENOMIC DNA]</scope>
    <source>
        <strain evidence="6">DSM 45431</strain>
    </source>
</reference>
<dbReference type="InterPro" id="IPR006103">
    <property type="entry name" value="Glyco_hydro_2_cat"/>
</dbReference>
<evidence type="ECO:0000259" key="3">
    <source>
        <dbReference type="Pfam" id="PF00535"/>
    </source>
</evidence>
<dbReference type="SUPFAM" id="SSF53448">
    <property type="entry name" value="Nucleotide-diphospho-sugar transferases"/>
    <property type="match status" value="1"/>
</dbReference>
<gene>
    <name evidence="5" type="ORF">GA0070624_4427</name>
</gene>
<feature type="transmembrane region" description="Helical" evidence="2">
    <location>
        <begin position="625"/>
        <end position="647"/>
    </location>
</feature>
<evidence type="ECO:0000259" key="4">
    <source>
        <dbReference type="Pfam" id="PF02836"/>
    </source>
</evidence>
<dbReference type="Pfam" id="PF02836">
    <property type="entry name" value="Glyco_hydro_2_C"/>
    <property type="match status" value="1"/>
</dbReference>
<dbReference type="Gene3D" id="3.20.20.80">
    <property type="entry name" value="Glycosidases"/>
    <property type="match status" value="1"/>
</dbReference>
<keyword evidence="6" id="KW-1185">Reference proteome</keyword>
<accession>A0A1C6SRJ4</accession>
<organism evidence="5 6">
    <name type="scientific">Micromonospora rhizosphaerae</name>
    <dbReference type="NCBI Taxonomy" id="568872"/>
    <lineage>
        <taxon>Bacteria</taxon>
        <taxon>Bacillati</taxon>
        <taxon>Actinomycetota</taxon>
        <taxon>Actinomycetes</taxon>
        <taxon>Micromonosporales</taxon>
        <taxon>Micromonosporaceae</taxon>
        <taxon>Micromonospora</taxon>
    </lineage>
</organism>
<proteinExistence type="predicted"/>
<name>A0A1C6SRJ4_9ACTN</name>
<keyword evidence="5" id="KW-0808">Transferase</keyword>
<dbReference type="SUPFAM" id="SSF51445">
    <property type="entry name" value="(Trans)glycosidases"/>
    <property type="match status" value="1"/>
</dbReference>
<feature type="region of interest" description="Disordered" evidence="1">
    <location>
        <begin position="864"/>
        <end position="903"/>
    </location>
</feature>
<dbReference type="Pfam" id="PF00535">
    <property type="entry name" value="Glycos_transf_2"/>
    <property type="match status" value="1"/>
</dbReference>
<evidence type="ECO:0000313" key="5">
    <source>
        <dbReference type="EMBL" id="SCL32244.1"/>
    </source>
</evidence>
<feature type="transmembrane region" description="Helical" evidence="2">
    <location>
        <begin position="781"/>
        <end position="805"/>
    </location>
</feature>
<dbReference type="OrthoDB" id="3180470at2"/>
<keyword evidence="2" id="KW-0812">Transmembrane</keyword>
<feature type="domain" description="Glycosyltransferase 2-like" evidence="3">
    <location>
        <begin position="318"/>
        <end position="471"/>
    </location>
</feature>
<keyword evidence="2" id="KW-0472">Membrane</keyword>
<dbReference type="InterPro" id="IPR050834">
    <property type="entry name" value="Glycosyltransf_2"/>
</dbReference>
<dbReference type="EMBL" id="FMHV01000002">
    <property type="protein sequence ID" value="SCL32244.1"/>
    <property type="molecule type" value="Genomic_DNA"/>
</dbReference>
<feature type="transmembrane region" description="Helical" evidence="2">
    <location>
        <begin position="811"/>
        <end position="834"/>
    </location>
</feature>
<evidence type="ECO:0000256" key="1">
    <source>
        <dbReference type="SAM" id="MobiDB-lite"/>
    </source>
</evidence>
<dbReference type="Proteomes" id="UP000199413">
    <property type="component" value="Unassembled WGS sequence"/>
</dbReference>
<dbReference type="PANTHER" id="PTHR43685:SF2">
    <property type="entry name" value="GLYCOSYLTRANSFERASE 2-LIKE DOMAIN-CONTAINING PROTEIN"/>
    <property type="match status" value="1"/>
</dbReference>
<dbReference type="GO" id="GO:0005975">
    <property type="term" value="P:carbohydrate metabolic process"/>
    <property type="evidence" value="ECO:0007669"/>
    <property type="project" value="InterPro"/>
</dbReference>